<feature type="chain" id="PRO_5022808580" description="Lipoprotein" evidence="1">
    <location>
        <begin position="23"/>
        <end position="174"/>
    </location>
</feature>
<comment type="caution">
    <text evidence="2">The sequence shown here is derived from an EMBL/GenBank/DDBJ whole genome shotgun (WGS) entry which is preliminary data.</text>
</comment>
<evidence type="ECO:0000256" key="1">
    <source>
        <dbReference type="SAM" id="SignalP"/>
    </source>
</evidence>
<reference evidence="2 3" key="1">
    <citation type="journal article" date="1992" name="Lakartidningen">
        <title>[Penicillin V and not amoxicillin is the first choice preparation in acute otitis].</title>
        <authorList>
            <person name="Kamme C."/>
            <person name="Lundgren K."/>
            <person name="Prellner K."/>
        </authorList>
    </citation>
    <scope>NUCLEOTIDE SEQUENCE [LARGE SCALE GENOMIC DNA]</scope>
    <source>
        <strain evidence="2 3">PC5538III-lc</strain>
    </source>
</reference>
<feature type="signal peptide" evidence="1">
    <location>
        <begin position="1"/>
        <end position="22"/>
    </location>
</feature>
<protein>
    <recommendedName>
        <fullName evidence="4">Lipoprotein</fullName>
    </recommendedName>
</protein>
<proteinExistence type="predicted"/>
<gene>
    <name evidence="2" type="ORF">EPJ69_11230</name>
</gene>
<dbReference type="RefSeq" id="WP_147737452.1">
    <property type="nucleotide sequence ID" value="NZ_SAXX01000024.1"/>
</dbReference>
<accession>A0A5C8DY36</accession>
<organism evidence="2 3">
    <name type="scientific">Brachyspira aalborgi</name>
    <dbReference type="NCBI Taxonomy" id="29522"/>
    <lineage>
        <taxon>Bacteria</taxon>
        <taxon>Pseudomonadati</taxon>
        <taxon>Spirochaetota</taxon>
        <taxon>Spirochaetia</taxon>
        <taxon>Brachyspirales</taxon>
        <taxon>Brachyspiraceae</taxon>
        <taxon>Brachyspira</taxon>
    </lineage>
</organism>
<keyword evidence="1" id="KW-0732">Signal</keyword>
<name>A0A5C8DY36_9SPIR</name>
<sequence length="174" mass="18582">MKHTKNILKSLLITVMALSLLAVSCKKDEGGSKPTDPTPKNSATLLTEILRGLGPLGSDTLNPDVDFSKMTEPASGKATIEGANQKYNTVKTALEGVLTVNNFKKEQIGLTANATIPTKPTGAEVLSVKLTFKANTGYTFDTSITKGDAYTYNGSQYPATAELTLEIKPAQNWE</sequence>
<dbReference type="EMBL" id="SAXX01000024">
    <property type="protein sequence ID" value="TXJ30133.1"/>
    <property type="molecule type" value="Genomic_DNA"/>
</dbReference>
<evidence type="ECO:0000313" key="2">
    <source>
        <dbReference type="EMBL" id="TXJ30133.1"/>
    </source>
</evidence>
<evidence type="ECO:0000313" key="3">
    <source>
        <dbReference type="Proteomes" id="UP000324707"/>
    </source>
</evidence>
<dbReference type="AlphaFoldDB" id="A0A5C8DY36"/>
<dbReference type="PROSITE" id="PS51257">
    <property type="entry name" value="PROKAR_LIPOPROTEIN"/>
    <property type="match status" value="1"/>
</dbReference>
<evidence type="ECO:0008006" key="4">
    <source>
        <dbReference type="Google" id="ProtNLM"/>
    </source>
</evidence>
<dbReference type="Proteomes" id="UP000324707">
    <property type="component" value="Unassembled WGS sequence"/>
</dbReference>